<comment type="catalytic activity">
    <reaction evidence="8">
        <text>L-seryl-[protein] + ATP = O-phospho-L-seryl-[protein] + ADP + H(+)</text>
        <dbReference type="Rhea" id="RHEA:17989"/>
        <dbReference type="Rhea" id="RHEA-COMP:9863"/>
        <dbReference type="Rhea" id="RHEA-COMP:11604"/>
        <dbReference type="ChEBI" id="CHEBI:15378"/>
        <dbReference type="ChEBI" id="CHEBI:29999"/>
        <dbReference type="ChEBI" id="CHEBI:30616"/>
        <dbReference type="ChEBI" id="CHEBI:83421"/>
        <dbReference type="ChEBI" id="CHEBI:456216"/>
        <dbReference type="EC" id="2.7.11.25"/>
    </reaction>
</comment>
<dbReference type="SUPFAM" id="SSF56112">
    <property type="entry name" value="Protein kinase-like (PK-like)"/>
    <property type="match status" value="1"/>
</dbReference>
<dbReference type="OrthoDB" id="1728630at2759"/>
<feature type="compositionally biased region" description="Low complexity" evidence="10">
    <location>
        <begin position="1"/>
        <end position="21"/>
    </location>
</feature>
<dbReference type="InterPro" id="IPR011009">
    <property type="entry name" value="Kinase-like_dom_sf"/>
</dbReference>
<dbReference type="EC" id="2.7.11.25" evidence="2"/>
<dbReference type="PROSITE" id="PS00107">
    <property type="entry name" value="PROTEIN_KINASE_ATP"/>
    <property type="match status" value="1"/>
</dbReference>
<sequence length="477" mass="53275">MGWWNSPKSSSTSKSVSPLSPNLVKFTSDPNQPRLTRQKKLRHLSNDEVWDFSEVRSLRKDARAVSVGSTPVSRSPSSLDADPPTWRCESSPILFSHPLPSPRGFREGLPLPSPRELGRTGFSRLEEEINENSNGNMDFSPEFVVESMGGKLHPISVFGSKWACASNATTPKTPERFELPVVTDASRRMAMFHYSHTNEDLMLKIPDRSALTSGFNSPLLSPLRLSSRDIFCSTYLISQAPQPRSENWSPIHSPKARSYDLISNDLSTPPFLSHPRVFSENIGWHDSRINVNVHTLPLPPGTPNQMAPFSLHQSITNTEVSAMGNQWKRGKLIGSGTFGSVYLATNRNTGALCAMKEVNLIPDDPKSAECIKQLQQEIKFLSCLKHSNIVQYYGSEMIKDRFCIYLEYVYPGSIDKYVCDNFGHITESVVRSFTRHILTGLAYLHSKNTVHRDIKGANLLVNSNGIVKLADFGMAKH</sequence>
<keyword evidence="13" id="KW-1185">Reference proteome</keyword>
<evidence type="ECO:0000259" key="11">
    <source>
        <dbReference type="PROSITE" id="PS50011"/>
    </source>
</evidence>
<dbReference type="Proteomes" id="UP000036987">
    <property type="component" value="Unassembled WGS sequence"/>
</dbReference>
<proteinExistence type="inferred from homology"/>
<evidence type="ECO:0000256" key="6">
    <source>
        <dbReference type="ARBA" id="ARBA00022840"/>
    </source>
</evidence>
<dbReference type="GO" id="GO:0004709">
    <property type="term" value="F:MAP kinase kinase kinase activity"/>
    <property type="evidence" value="ECO:0007669"/>
    <property type="project" value="UniProtKB-EC"/>
</dbReference>
<evidence type="ECO:0000256" key="5">
    <source>
        <dbReference type="ARBA" id="ARBA00022777"/>
    </source>
</evidence>
<protein>
    <recommendedName>
        <fullName evidence="2">mitogen-activated protein kinase kinase kinase</fullName>
        <ecNumber evidence="2">2.7.11.25</ecNumber>
    </recommendedName>
</protein>
<gene>
    <name evidence="12" type="ORF">ZOSMA_68G00400</name>
</gene>
<evidence type="ECO:0000313" key="13">
    <source>
        <dbReference type="Proteomes" id="UP000036987"/>
    </source>
</evidence>
<dbReference type="PANTHER" id="PTHR48016:SF5">
    <property type="entry name" value="MITOGEN-ACTIVATED PROTEIN KINASE KINASE KINASE 5"/>
    <property type="match status" value="1"/>
</dbReference>
<name>A0A0K9NU18_ZOSMR</name>
<dbReference type="EMBL" id="LFYR01001785">
    <property type="protein sequence ID" value="KMZ59455.1"/>
    <property type="molecule type" value="Genomic_DNA"/>
</dbReference>
<evidence type="ECO:0000256" key="1">
    <source>
        <dbReference type="ARBA" id="ARBA00006529"/>
    </source>
</evidence>
<evidence type="ECO:0000256" key="2">
    <source>
        <dbReference type="ARBA" id="ARBA00012406"/>
    </source>
</evidence>
<feature type="domain" description="Protein kinase" evidence="11">
    <location>
        <begin position="327"/>
        <end position="477"/>
    </location>
</feature>
<evidence type="ECO:0000256" key="4">
    <source>
        <dbReference type="ARBA" id="ARBA00022741"/>
    </source>
</evidence>
<evidence type="ECO:0000256" key="3">
    <source>
        <dbReference type="ARBA" id="ARBA00022679"/>
    </source>
</evidence>
<evidence type="ECO:0000256" key="8">
    <source>
        <dbReference type="ARBA" id="ARBA00048329"/>
    </source>
</evidence>
<dbReference type="InterPro" id="IPR017441">
    <property type="entry name" value="Protein_kinase_ATP_BS"/>
</dbReference>
<feature type="region of interest" description="Disordered" evidence="10">
    <location>
        <begin position="63"/>
        <end position="85"/>
    </location>
</feature>
<dbReference type="Gene3D" id="1.10.510.10">
    <property type="entry name" value="Transferase(Phosphotransferase) domain 1"/>
    <property type="match status" value="1"/>
</dbReference>
<evidence type="ECO:0000313" key="12">
    <source>
        <dbReference type="EMBL" id="KMZ59455.1"/>
    </source>
</evidence>
<dbReference type="Pfam" id="PF00069">
    <property type="entry name" value="Pkinase"/>
    <property type="match status" value="1"/>
</dbReference>
<feature type="region of interest" description="Disordered" evidence="10">
    <location>
        <begin position="1"/>
        <end position="40"/>
    </location>
</feature>
<reference evidence="13" key="1">
    <citation type="journal article" date="2016" name="Nature">
        <title>The genome of the seagrass Zostera marina reveals angiosperm adaptation to the sea.</title>
        <authorList>
            <person name="Olsen J.L."/>
            <person name="Rouze P."/>
            <person name="Verhelst B."/>
            <person name="Lin Y.-C."/>
            <person name="Bayer T."/>
            <person name="Collen J."/>
            <person name="Dattolo E."/>
            <person name="De Paoli E."/>
            <person name="Dittami S."/>
            <person name="Maumus F."/>
            <person name="Michel G."/>
            <person name="Kersting A."/>
            <person name="Lauritano C."/>
            <person name="Lohaus R."/>
            <person name="Toepel M."/>
            <person name="Tonon T."/>
            <person name="Vanneste K."/>
            <person name="Amirebrahimi M."/>
            <person name="Brakel J."/>
            <person name="Bostroem C."/>
            <person name="Chovatia M."/>
            <person name="Grimwood J."/>
            <person name="Jenkins J.W."/>
            <person name="Jueterbock A."/>
            <person name="Mraz A."/>
            <person name="Stam W.T."/>
            <person name="Tice H."/>
            <person name="Bornberg-Bauer E."/>
            <person name="Green P.J."/>
            <person name="Pearson G.A."/>
            <person name="Procaccini G."/>
            <person name="Duarte C.M."/>
            <person name="Schmutz J."/>
            <person name="Reusch T.B.H."/>
            <person name="Van de Peer Y."/>
        </authorList>
    </citation>
    <scope>NUCLEOTIDE SEQUENCE [LARGE SCALE GENOMIC DNA]</scope>
    <source>
        <strain evidence="13">cv. Finnish</strain>
    </source>
</reference>
<dbReference type="GO" id="GO:0005524">
    <property type="term" value="F:ATP binding"/>
    <property type="evidence" value="ECO:0007669"/>
    <property type="project" value="UniProtKB-UniRule"/>
</dbReference>
<keyword evidence="6 9" id="KW-0067">ATP-binding</keyword>
<accession>A0A0K9NU18</accession>
<comment type="catalytic activity">
    <reaction evidence="7">
        <text>L-threonyl-[protein] + ATP = O-phospho-L-threonyl-[protein] + ADP + H(+)</text>
        <dbReference type="Rhea" id="RHEA:46608"/>
        <dbReference type="Rhea" id="RHEA-COMP:11060"/>
        <dbReference type="Rhea" id="RHEA-COMP:11605"/>
        <dbReference type="ChEBI" id="CHEBI:15378"/>
        <dbReference type="ChEBI" id="CHEBI:30013"/>
        <dbReference type="ChEBI" id="CHEBI:30616"/>
        <dbReference type="ChEBI" id="CHEBI:61977"/>
        <dbReference type="ChEBI" id="CHEBI:456216"/>
        <dbReference type="EC" id="2.7.11.25"/>
    </reaction>
</comment>
<dbReference type="STRING" id="29655.A0A0K9NU18"/>
<feature type="binding site" evidence="9">
    <location>
        <position position="356"/>
    </location>
    <ligand>
        <name>ATP</name>
        <dbReference type="ChEBI" id="CHEBI:30616"/>
    </ligand>
</feature>
<comment type="caution">
    <text evidence="12">The sequence shown here is derived from an EMBL/GenBank/DDBJ whole genome shotgun (WGS) entry which is preliminary data.</text>
</comment>
<keyword evidence="3" id="KW-0808">Transferase</keyword>
<dbReference type="SMART" id="SM00220">
    <property type="entry name" value="S_TKc"/>
    <property type="match status" value="1"/>
</dbReference>
<dbReference type="InterPro" id="IPR000719">
    <property type="entry name" value="Prot_kinase_dom"/>
</dbReference>
<evidence type="ECO:0000256" key="7">
    <source>
        <dbReference type="ARBA" id="ARBA00047559"/>
    </source>
</evidence>
<evidence type="ECO:0000256" key="9">
    <source>
        <dbReference type="PROSITE-ProRule" id="PRU10141"/>
    </source>
</evidence>
<comment type="similarity">
    <text evidence="1">Belongs to the protein kinase superfamily. STE Ser/Thr protein kinase family. MAP kinase kinase kinase subfamily.</text>
</comment>
<organism evidence="12 13">
    <name type="scientific">Zostera marina</name>
    <name type="common">Eelgrass</name>
    <dbReference type="NCBI Taxonomy" id="29655"/>
    <lineage>
        <taxon>Eukaryota</taxon>
        <taxon>Viridiplantae</taxon>
        <taxon>Streptophyta</taxon>
        <taxon>Embryophyta</taxon>
        <taxon>Tracheophyta</taxon>
        <taxon>Spermatophyta</taxon>
        <taxon>Magnoliopsida</taxon>
        <taxon>Liliopsida</taxon>
        <taxon>Zosteraceae</taxon>
        <taxon>Zostera</taxon>
    </lineage>
</organism>
<dbReference type="PANTHER" id="PTHR48016">
    <property type="entry name" value="MAP KINASE KINASE KINASE SSK2-RELATED-RELATED"/>
    <property type="match status" value="1"/>
</dbReference>
<feature type="compositionally biased region" description="Polar residues" evidence="10">
    <location>
        <begin position="67"/>
        <end position="78"/>
    </location>
</feature>
<keyword evidence="4 9" id="KW-0547">Nucleotide-binding</keyword>
<keyword evidence="5 12" id="KW-0418">Kinase</keyword>
<feature type="non-terminal residue" evidence="12">
    <location>
        <position position="477"/>
    </location>
</feature>
<dbReference type="PROSITE" id="PS50011">
    <property type="entry name" value="PROTEIN_KINASE_DOM"/>
    <property type="match status" value="1"/>
</dbReference>
<dbReference type="InterPro" id="IPR050538">
    <property type="entry name" value="MAP_kinase_kinase_kinase"/>
</dbReference>
<evidence type="ECO:0000256" key="10">
    <source>
        <dbReference type="SAM" id="MobiDB-lite"/>
    </source>
</evidence>
<dbReference type="AlphaFoldDB" id="A0A0K9NU18"/>